<comment type="caution">
    <text evidence="1">The sequence shown here is derived from an EMBL/GenBank/DDBJ whole genome shotgun (WGS) entry which is preliminary data.</text>
</comment>
<sequence length="320" mass="37070">MEAWTEECGVHKDTLFQRMRRGLTFEESLQFEYRSHAKNKKSHCKYGHPYSGENLRTLNSGARICRQCQSDRNKAWRKRHGLNRGNFNSRKKECPAGHEYIEPHIPDRVMGEPKDDLLTKCIIIEIKPTKEGAVDDLRSKEEYKRKKAKPTKYCKRGHLKSENVNQPRGHRYPGCKLCRLIVARKAKDKSMTKDLPDHLHGLRIALARLRRASFRGITIDGTTKTREEWAKPLGITGSAFGARLKTMSLEDAVTSPKYKKTVRPTHCRRGHELNAENVYIIPKTGIRRCRQCKLRDGRNYYRRKTGQIKEVGNEALRTTS</sequence>
<dbReference type="AlphaFoldDB" id="A0A0F8ZAA1"/>
<organism evidence="1">
    <name type="scientific">marine sediment metagenome</name>
    <dbReference type="NCBI Taxonomy" id="412755"/>
    <lineage>
        <taxon>unclassified sequences</taxon>
        <taxon>metagenomes</taxon>
        <taxon>ecological metagenomes</taxon>
    </lineage>
</organism>
<name>A0A0F8ZAA1_9ZZZZ</name>
<proteinExistence type="predicted"/>
<protein>
    <submittedName>
        <fullName evidence="1">Uncharacterized protein</fullName>
    </submittedName>
</protein>
<reference evidence="1" key="1">
    <citation type="journal article" date="2015" name="Nature">
        <title>Complex archaea that bridge the gap between prokaryotes and eukaryotes.</title>
        <authorList>
            <person name="Spang A."/>
            <person name="Saw J.H."/>
            <person name="Jorgensen S.L."/>
            <person name="Zaremba-Niedzwiedzka K."/>
            <person name="Martijn J."/>
            <person name="Lind A.E."/>
            <person name="van Eijk R."/>
            <person name="Schleper C."/>
            <person name="Guy L."/>
            <person name="Ettema T.J."/>
        </authorList>
    </citation>
    <scope>NUCLEOTIDE SEQUENCE</scope>
</reference>
<gene>
    <name evidence="1" type="ORF">LCGC14_2719860</name>
</gene>
<accession>A0A0F8ZAA1</accession>
<dbReference type="EMBL" id="LAZR01048957">
    <property type="protein sequence ID" value="KKK90752.1"/>
    <property type="molecule type" value="Genomic_DNA"/>
</dbReference>
<evidence type="ECO:0000313" key="1">
    <source>
        <dbReference type="EMBL" id="KKK90752.1"/>
    </source>
</evidence>